<feature type="domain" description="EamA" evidence="7">
    <location>
        <begin position="147"/>
        <end position="277"/>
    </location>
</feature>
<dbReference type="KEGG" id="taf:THA_18"/>
<dbReference type="PANTHER" id="PTHR32322">
    <property type="entry name" value="INNER MEMBRANE TRANSPORTER"/>
    <property type="match status" value="1"/>
</dbReference>
<evidence type="ECO:0000256" key="2">
    <source>
        <dbReference type="ARBA" id="ARBA00022475"/>
    </source>
</evidence>
<comment type="subcellular location">
    <subcellularLocation>
        <location evidence="1">Cell membrane</location>
        <topology evidence="1">Multi-pass membrane protein</topology>
    </subcellularLocation>
</comment>
<feature type="transmembrane region" description="Helical" evidence="6">
    <location>
        <begin position="147"/>
        <end position="168"/>
    </location>
</feature>
<dbReference type="RefSeq" id="WP_004103109.1">
    <property type="nucleotide sequence ID" value="NC_011653.1"/>
</dbReference>
<feature type="transmembrane region" description="Helical" evidence="6">
    <location>
        <begin position="89"/>
        <end position="109"/>
    </location>
</feature>
<dbReference type="GO" id="GO:0005886">
    <property type="term" value="C:plasma membrane"/>
    <property type="evidence" value="ECO:0007669"/>
    <property type="project" value="UniProtKB-SubCell"/>
</dbReference>
<evidence type="ECO:0000259" key="7">
    <source>
        <dbReference type="Pfam" id="PF00892"/>
    </source>
</evidence>
<dbReference type="InterPro" id="IPR037185">
    <property type="entry name" value="EmrE-like"/>
</dbReference>
<dbReference type="SUPFAM" id="SSF103481">
    <property type="entry name" value="Multidrug resistance efflux transporter EmrE"/>
    <property type="match status" value="2"/>
</dbReference>
<dbReference type="OrthoDB" id="49606at2"/>
<dbReference type="InterPro" id="IPR000620">
    <property type="entry name" value="EamA_dom"/>
</dbReference>
<dbReference type="HOGENOM" id="CLU_969537_0_0_0"/>
<dbReference type="STRING" id="484019.THA_18"/>
<sequence>MHYITAIMSAFSSSVTSIFGKLSLNVGASALQILFLRFFFSLIISGLFFVLLKKKINIKYLLFFGIFGIVNYGIAAYLFFYGLRFLNPAYATVLFFSNPIFVLIFQKLIYKGNFSVFNLFAVVLSFTGIILSNLAEKSIGGSENLVFGSLLVILAAIFNALFITLVGDKIKKLQLSPFESSFYTFLGVTILYFIISIANKELYTIKPDYYIYGLLLAVFSTLIPLTLNYFSLRKINSTTLSLIMPLEIVFASILSFIFFDEMFNILKVLGFSFVVVAPILERVKIKK</sequence>
<gene>
    <name evidence="8" type="ordered locus">THA_18</name>
</gene>
<evidence type="ECO:0000256" key="1">
    <source>
        <dbReference type="ARBA" id="ARBA00004651"/>
    </source>
</evidence>
<dbReference type="Proteomes" id="UP000002453">
    <property type="component" value="Chromosome"/>
</dbReference>
<feature type="transmembrane region" description="Helical" evidence="6">
    <location>
        <begin position="180"/>
        <end position="198"/>
    </location>
</feature>
<accession>B7IEL2</accession>
<feature type="transmembrane region" description="Helical" evidence="6">
    <location>
        <begin position="30"/>
        <end position="52"/>
    </location>
</feature>
<feature type="transmembrane region" description="Helical" evidence="6">
    <location>
        <begin position="265"/>
        <end position="283"/>
    </location>
</feature>
<dbReference type="Pfam" id="PF00892">
    <property type="entry name" value="EamA"/>
    <property type="match status" value="2"/>
</dbReference>
<feature type="transmembrane region" description="Helical" evidence="6">
    <location>
        <begin position="242"/>
        <end position="259"/>
    </location>
</feature>
<evidence type="ECO:0000256" key="4">
    <source>
        <dbReference type="ARBA" id="ARBA00022989"/>
    </source>
</evidence>
<dbReference type="InterPro" id="IPR050638">
    <property type="entry name" value="AA-Vitamin_Transporters"/>
</dbReference>
<keyword evidence="9" id="KW-1185">Reference proteome</keyword>
<keyword evidence="2" id="KW-1003">Cell membrane</keyword>
<keyword evidence="4 6" id="KW-1133">Transmembrane helix</keyword>
<name>B7IEL2_THEAB</name>
<reference evidence="8 9" key="1">
    <citation type="journal article" date="2009" name="J. Bacteriol.">
        <title>The genome of Thermosipho africanus TCF52B: lateral genetic connections to the Firmicutes and Archaea.</title>
        <authorList>
            <person name="Nesboe C.L."/>
            <person name="Bapteste E."/>
            <person name="Curtis B."/>
            <person name="Dahle H."/>
            <person name="Lopez P."/>
            <person name="Macleod D."/>
            <person name="Dlutek M."/>
            <person name="Bowman S."/>
            <person name="Zhaxybayeva O."/>
            <person name="Birkeland N.-K."/>
            <person name="Doolittle W.F."/>
        </authorList>
    </citation>
    <scope>NUCLEOTIDE SEQUENCE [LARGE SCALE GENOMIC DNA]</scope>
    <source>
        <strain evidence="8 9">TCF52B</strain>
    </source>
</reference>
<dbReference type="EMBL" id="CP001185">
    <property type="protein sequence ID" value="ACJ74526.1"/>
    <property type="molecule type" value="Genomic_DNA"/>
</dbReference>
<keyword evidence="3 6" id="KW-0812">Transmembrane</keyword>
<evidence type="ECO:0000256" key="6">
    <source>
        <dbReference type="SAM" id="Phobius"/>
    </source>
</evidence>
<protein>
    <submittedName>
        <fullName evidence="8">UAA transporter family</fullName>
    </submittedName>
</protein>
<feature type="transmembrane region" description="Helical" evidence="6">
    <location>
        <begin position="61"/>
        <end position="83"/>
    </location>
</feature>
<feature type="domain" description="EamA" evidence="7">
    <location>
        <begin position="3"/>
        <end position="133"/>
    </location>
</feature>
<evidence type="ECO:0000313" key="9">
    <source>
        <dbReference type="Proteomes" id="UP000002453"/>
    </source>
</evidence>
<feature type="transmembrane region" description="Helical" evidence="6">
    <location>
        <begin position="116"/>
        <end position="135"/>
    </location>
</feature>
<evidence type="ECO:0000256" key="3">
    <source>
        <dbReference type="ARBA" id="ARBA00022692"/>
    </source>
</evidence>
<dbReference type="PANTHER" id="PTHR32322:SF18">
    <property type="entry name" value="S-ADENOSYLMETHIONINE_S-ADENOSYLHOMOCYSTEINE TRANSPORTER"/>
    <property type="match status" value="1"/>
</dbReference>
<keyword evidence="5 6" id="KW-0472">Membrane</keyword>
<feature type="transmembrane region" description="Helical" evidence="6">
    <location>
        <begin position="210"/>
        <end position="230"/>
    </location>
</feature>
<evidence type="ECO:0000256" key="5">
    <source>
        <dbReference type="ARBA" id="ARBA00023136"/>
    </source>
</evidence>
<dbReference type="eggNOG" id="COG0697">
    <property type="taxonomic scope" value="Bacteria"/>
</dbReference>
<organism evidence="8 9">
    <name type="scientific">Thermosipho africanus (strain TCF52B)</name>
    <dbReference type="NCBI Taxonomy" id="484019"/>
    <lineage>
        <taxon>Bacteria</taxon>
        <taxon>Thermotogati</taxon>
        <taxon>Thermotogota</taxon>
        <taxon>Thermotogae</taxon>
        <taxon>Thermotogales</taxon>
        <taxon>Fervidobacteriaceae</taxon>
        <taxon>Thermosipho</taxon>
    </lineage>
</organism>
<dbReference type="AlphaFoldDB" id="B7IEL2"/>
<proteinExistence type="predicted"/>
<evidence type="ECO:0000313" key="8">
    <source>
        <dbReference type="EMBL" id="ACJ74526.1"/>
    </source>
</evidence>